<gene>
    <name evidence="5" type="ORF">ENN98_03205</name>
</gene>
<organism evidence="5">
    <name type="scientific">Desulfurivibrio alkaliphilus</name>
    <dbReference type="NCBI Taxonomy" id="427923"/>
    <lineage>
        <taxon>Bacteria</taxon>
        <taxon>Pseudomonadati</taxon>
        <taxon>Thermodesulfobacteriota</taxon>
        <taxon>Desulfobulbia</taxon>
        <taxon>Desulfobulbales</taxon>
        <taxon>Desulfobulbaceae</taxon>
        <taxon>Desulfurivibrio</taxon>
    </lineage>
</organism>
<reference evidence="5" key="1">
    <citation type="journal article" date="2020" name="mSystems">
        <title>Genome- and Community-Level Interaction Insights into Carbon Utilization and Element Cycling Functions of Hydrothermarchaeota in Hydrothermal Sediment.</title>
        <authorList>
            <person name="Zhou Z."/>
            <person name="Liu Y."/>
            <person name="Xu W."/>
            <person name="Pan J."/>
            <person name="Luo Z.H."/>
            <person name="Li M."/>
        </authorList>
    </citation>
    <scope>NUCLEOTIDE SEQUENCE [LARGE SCALE GENOMIC DNA]</scope>
    <source>
        <strain evidence="5">SpSt-1224</strain>
    </source>
</reference>
<dbReference type="AlphaFoldDB" id="A0A7C2TG35"/>
<protein>
    <submittedName>
        <fullName evidence="5">Methyltransferase type 12</fullName>
    </submittedName>
</protein>
<evidence type="ECO:0000313" key="5">
    <source>
        <dbReference type="EMBL" id="HET97700.1"/>
    </source>
</evidence>
<name>A0A7C2TG35_9BACT</name>
<evidence type="ECO:0000256" key="1">
    <source>
        <dbReference type="ARBA" id="ARBA00022603"/>
    </source>
</evidence>
<evidence type="ECO:0000256" key="2">
    <source>
        <dbReference type="ARBA" id="ARBA00022679"/>
    </source>
</evidence>
<dbReference type="GO" id="GO:0008168">
    <property type="term" value="F:methyltransferase activity"/>
    <property type="evidence" value="ECO:0007669"/>
    <property type="project" value="UniProtKB-KW"/>
</dbReference>
<dbReference type="InterPro" id="IPR029063">
    <property type="entry name" value="SAM-dependent_MTases_sf"/>
</dbReference>
<dbReference type="Pfam" id="PF00398">
    <property type="entry name" value="RrnaAD"/>
    <property type="match status" value="1"/>
</dbReference>
<keyword evidence="3" id="KW-0949">S-adenosyl-L-methionine</keyword>
<evidence type="ECO:0000256" key="3">
    <source>
        <dbReference type="ARBA" id="ARBA00022691"/>
    </source>
</evidence>
<proteinExistence type="predicted"/>
<sequence>MKRRSGHPGGRANLVFLQGFLRHPEQVASIIPSSRFLERRLIEWAGINEAGVVVELGPGTGGTTRAILEALGSEARLLSIEITPEFVNLLQTHPDPRLIVHLGSAEHIRSSLARYGLGAPQVVVSGIPFSTMPLALGRRIIGEVWKSLPPGGCFVAYQVRDRVATLGRRLLGKPEVEIELLNVPPMRLFRWRKT</sequence>
<evidence type="ECO:0000256" key="4">
    <source>
        <dbReference type="ARBA" id="ARBA00022884"/>
    </source>
</evidence>
<dbReference type="InterPro" id="IPR001737">
    <property type="entry name" value="KsgA/Erm"/>
</dbReference>
<keyword evidence="2" id="KW-0808">Transferase</keyword>
<dbReference type="SUPFAM" id="SSF53335">
    <property type="entry name" value="S-adenosyl-L-methionine-dependent methyltransferases"/>
    <property type="match status" value="1"/>
</dbReference>
<dbReference type="EMBL" id="DSDS01000072">
    <property type="protein sequence ID" value="HET97700.1"/>
    <property type="molecule type" value="Genomic_DNA"/>
</dbReference>
<keyword evidence="1 5" id="KW-0489">Methyltransferase</keyword>
<dbReference type="Gene3D" id="3.40.50.150">
    <property type="entry name" value="Vaccinia Virus protein VP39"/>
    <property type="match status" value="1"/>
</dbReference>
<dbReference type="CDD" id="cd02440">
    <property type="entry name" value="AdoMet_MTases"/>
    <property type="match status" value="1"/>
</dbReference>
<dbReference type="Proteomes" id="UP000885986">
    <property type="component" value="Unassembled WGS sequence"/>
</dbReference>
<dbReference type="GO" id="GO:0032259">
    <property type="term" value="P:methylation"/>
    <property type="evidence" value="ECO:0007669"/>
    <property type="project" value="UniProtKB-KW"/>
</dbReference>
<keyword evidence="4" id="KW-0694">RNA-binding</keyword>
<comment type="caution">
    <text evidence="5">The sequence shown here is derived from an EMBL/GenBank/DDBJ whole genome shotgun (WGS) entry which is preliminary data.</text>
</comment>
<accession>A0A7C2TG35</accession>